<proteinExistence type="inferred from homology"/>
<dbReference type="GO" id="GO:0005886">
    <property type="term" value="C:plasma membrane"/>
    <property type="evidence" value="ECO:0000318"/>
    <property type="project" value="GO_Central"/>
</dbReference>
<feature type="domain" description="PIK helical" evidence="9">
    <location>
        <begin position="1466"/>
        <end position="1658"/>
    </location>
</feature>
<comment type="caution">
    <text evidence="10">The sequence shown here is derived from an EMBL/GenBank/DDBJ whole genome shotgun (WGS) entry which is preliminary data.</text>
</comment>
<dbReference type="InterPro" id="IPR015433">
    <property type="entry name" value="PI3/4_kinase"/>
</dbReference>
<comment type="subcellular location">
    <subcellularLocation>
        <location evidence="1">Membrane</location>
        <topology evidence="1">Peripheral membrane protein</topology>
        <orientation evidence="1">Cytoplasmic side</orientation>
    </subcellularLocation>
</comment>
<dbReference type="Gene3D" id="1.25.40.70">
    <property type="entry name" value="Phosphatidylinositol 3-kinase, accessory domain (PIK)"/>
    <property type="match status" value="1"/>
</dbReference>
<comment type="similarity">
    <text evidence="2">Belongs to the PI3/PI4-kinase family. Type III PI4K subfamily.</text>
</comment>
<dbReference type="InterPro" id="IPR036940">
    <property type="entry name" value="PI3/4_kinase_cat_sf"/>
</dbReference>
<dbReference type="GO" id="GO:0046854">
    <property type="term" value="P:phosphatidylinositol phosphate biosynthetic process"/>
    <property type="evidence" value="ECO:0000318"/>
    <property type="project" value="GO_Central"/>
</dbReference>
<dbReference type="InterPro" id="IPR018936">
    <property type="entry name" value="PI3/4_kinase_CS"/>
</dbReference>
<evidence type="ECO:0000313" key="10">
    <source>
        <dbReference type="EMBL" id="OAY29693.1"/>
    </source>
</evidence>
<dbReference type="FunFam" id="3.30.1010.10:FF:000012">
    <property type="entry name" value="Phosphatidylinositol 4-kinase alpha 1"/>
    <property type="match status" value="1"/>
</dbReference>
<dbReference type="InterPro" id="IPR000403">
    <property type="entry name" value="PI3/4_kinase_cat_dom"/>
</dbReference>
<dbReference type="Gramene" id="Manes.15G165000.1.v8.1">
    <property type="protein sequence ID" value="Manes.15G165000.1.v8.1.CDS"/>
    <property type="gene ID" value="Manes.15G165000.v8.1"/>
</dbReference>
<keyword evidence="4" id="KW-0808">Transferase</keyword>
<evidence type="ECO:0000256" key="4">
    <source>
        <dbReference type="ARBA" id="ARBA00022679"/>
    </source>
</evidence>
<organism evidence="10 11">
    <name type="scientific">Manihot esculenta</name>
    <name type="common">Cassava</name>
    <name type="synonym">Jatropha manihot</name>
    <dbReference type="NCBI Taxonomy" id="3983"/>
    <lineage>
        <taxon>Eukaryota</taxon>
        <taxon>Viridiplantae</taxon>
        <taxon>Streptophyta</taxon>
        <taxon>Embryophyta</taxon>
        <taxon>Tracheophyta</taxon>
        <taxon>Spermatophyta</taxon>
        <taxon>Magnoliopsida</taxon>
        <taxon>eudicotyledons</taxon>
        <taxon>Gunneridae</taxon>
        <taxon>Pentapetalae</taxon>
        <taxon>rosids</taxon>
        <taxon>fabids</taxon>
        <taxon>Malpighiales</taxon>
        <taxon>Euphorbiaceae</taxon>
        <taxon>Crotonoideae</taxon>
        <taxon>Manihoteae</taxon>
        <taxon>Manihot</taxon>
    </lineage>
</organism>
<dbReference type="InterPro" id="IPR045495">
    <property type="entry name" value="PI4K_N"/>
</dbReference>
<dbReference type="InterPro" id="IPR001263">
    <property type="entry name" value="PI3K_accessory_dom"/>
</dbReference>
<dbReference type="CDD" id="cd05167">
    <property type="entry name" value="PI4Kc_III_alpha"/>
    <property type="match status" value="1"/>
</dbReference>
<evidence type="ECO:0000256" key="2">
    <source>
        <dbReference type="ARBA" id="ARBA00006209"/>
    </source>
</evidence>
<dbReference type="PANTHER" id="PTHR10048">
    <property type="entry name" value="PHOSPHATIDYLINOSITOL KINASE"/>
    <property type="match status" value="1"/>
</dbReference>
<sequence>MEALMQLCDVAAQNPAQFTEKLTWICSRCPQPDSLFSGSPRVSRSQLNAVLAVALFLSKCSSSADNKPQTIVIEFFRAIPSSFSQSFWPQSFSLDWISSFYVDFLGYVTKATELSPDFALEISDYAGEVVLAAINNNVSENLAISRAFLLALTQNFPPIEQSDAEKLVTCLLDQFCVPASANDSIVINSDTSSSQSSPLNNHNYNPSNEISSPANDLSHVSGSSGASVVSSMSAMLNGNSVMWKSGFDSMGMSFGFNDGGGGLFRQQVASFEEETVEGLEKQVIAFKLIIHVLDHVKIDNELLKNLSSLAKKQLQSLSAFLKIRKRDWTEQGQLLKSRVNAKLSVYQAAGRMKLKCLASIDADGKTSKRLVLETLALMIDAAEACLLSVWRKLRSCEELFSSLLTGTANIAVTKGGQPLRVLLIRLKPLVLTACAQADAWGGSQGAMFETVLNTSCQIIESGWTKDRSPVDTFIMGLATSIRERNDYDEQVDKEKREVPAVQLNVIRLLADLTVVVNKSEVVDMILPLFIESLEEGDASTPGLLRLRLLDAVSRIASLGFEKSYRETVVLMTRSYLSKLSSVGSAESKTLAPEANTERVETLPAGFLLIANGLKIMKLRSDYRHRLLSLCSDVGLAAEAVSGRSGADFLGPLLPAVAEICSDFDPTTDVEPSLLKLFRNLWFYLALFGLAPPIQKIQSPAKPVSTTLNSVGSMGSVALQAVGGPYMWNALWASAVQRIAQGTPPLVVSSVKWLEDELELNALHNPGSRRGSGNEKAAVTQRAALSAALGGRVDIAAMSTISGVKATYLLAVAFLEIIRFSSNGGILNGGTGLTASRSAFSCAFEYLKTPNLMPAVFQCLTAIVHRAFEAAVQWLEDRISETGKEAEIRESTLFAHTCFLIKSMSQREEHIRDITVNLLTQLRDKFPQVLWSSSCFDSLLFSVQNDSSPAVVNDPAWILTVRSLYQRILREWICISLSYAPCTSQGLLQEKLCKANTWQRAQPTADVVSLLTEIRIGTGKNDWTGIRTANIPSVMAAAAAASGANLKLTEAFNLEVLSTGIVSATVKCNHAGEIAGMRRLYSSIGGFQPGNGNTPAGFSSGLQRLISGAFTQPPQAEDVSFNEILLNKFVHLLQQFVSTAEKGGEVDKSQFRDTCSQATALLLSNLVSDSRSNLDGFSQLLRLLCWCPAYISTSDAMETGVFIWTWLVSAAPQLGSLVLAELVDAWLWTIDTKRGLFAFEVKYSGPAAKLRPQLAPGEPELLPGTEPVEQIMAHRLWLGFFIDRFEVVHHNSVEQLLLLGRLLQGTMKVPWNFSRHPAATGTFFTCMLLGLKFCSCQSQGNLQGFKSGLQLLEDRIYRTCLGWFASEPEWYDMNNVNFAQSEAQSVSLFVHYLSNERKDAQSDAKGRGQENGSSVADMNDLHHPIWGQMDNYVVGREKRKQLLLMLCQHEADRLEVWAQPTNTKETTSRPKISSEKWIEHARTAFSVDPRIALSLASRFPANASLKAEVSHLVQSHILEIRCIPEALPYFVTPKAVDENSVLLQQLPHWAACSITQALEFLTPAYKGHPRVMAYVLRVLESYPPERVTFFMPQLVQSLRYDEERLVEGYLLRAAQRSDIFAHILIWHIQGETCVPEAGKDAIPGVNNSFQEILPVVRQHIIDGFNPKALDIFEREFSFFDKVTSISGALYPLPKEERRAGIRKELEKIEMEGEDLYLPTDPTKLVRGIQVDSGIPLQSAAKVPIMVTFNVIDRDGDPNEIKPQACIFKVGDDCRQDVLALQVIALLRDVFEAVGLNLYLYPYGVLPTGPERGIIEVVPNSRSRSQMGETTDGGLYEIFQQDFGNVGSPNFEAARENFIISSAGYAVASLLLQPKDRHNGNLLFDSVGRLVHIDFGFIFEISPGGNMRFESAHFKLSHEMTQLLDPSGVMKSETWYQFVSLCVKGYLAARRYMDGIINTVMLMLDSGLPCFSRGDPIGNLRKRFHPEMSEREAANFMIRVCTDAYNKWTTAGYDLIQYLQQGIEK</sequence>
<dbReference type="EMBL" id="CM004401">
    <property type="protein sequence ID" value="OAY29693.1"/>
    <property type="molecule type" value="Genomic_DNA"/>
</dbReference>
<dbReference type="FunFam" id="1.10.1070.11:FF:000012">
    <property type="entry name" value="Phosphatidylinositol 4-kinase alpha 1"/>
    <property type="match status" value="1"/>
</dbReference>
<dbReference type="Proteomes" id="UP000091857">
    <property type="component" value="Chromosome 15"/>
</dbReference>
<dbReference type="Pfam" id="PF00613">
    <property type="entry name" value="PI3Ka"/>
    <property type="match status" value="1"/>
</dbReference>
<feature type="domain" description="PI3K/PI4K catalytic" evidence="8">
    <location>
        <begin position="1729"/>
        <end position="2007"/>
    </location>
</feature>
<evidence type="ECO:0000256" key="6">
    <source>
        <dbReference type="ARBA" id="ARBA00023136"/>
    </source>
</evidence>
<gene>
    <name evidence="10" type="ORF">MANES_15G165000v8</name>
</gene>
<dbReference type="SUPFAM" id="SSF56112">
    <property type="entry name" value="Protein kinase-like (PK-like)"/>
    <property type="match status" value="1"/>
</dbReference>
<dbReference type="Gene3D" id="1.10.1070.11">
    <property type="entry name" value="Phosphatidylinositol 3-/4-kinase, catalytic domain"/>
    <property type="match status" value="1"/>
</dbReference>
<protein>
    <recommendedName>
        <fullName evidence="3">1-phosphatidylinositol 4-kinase</fullName>
        <ecNumber evidence="3">2.7.1.67</ecNumber>
    </recommendedName>
</protein>
<evidence type="ECO:0000256" key="7">
    <source>
        <dbReference type="SAM" id="MobiDB-lite"/>
    </source>
</evidence>
<accession>A0A2C9UGU1</accession>
<dbReference type="SMART" id="SM00145">
    <property type="entry name" value="PI3Ka"/>
    <property type="match status" value="1"/>
</dbReference>
<dbReference type="PROSITE" id="PS50290">
    <property type="entry name" value="PI3_4_KINASE_3"/>
    <property type="match status" value="1"/>
</dbReference>
<dbReference type="GO" id="GO:0005737">
    <property type="term" value="C:cytoplasm"/>
    <property type="evidence" value="ECO:0000318"/>
    <property type="project" value="GO_Central"/>
</dbReference>
<keyword evidence="11" id="KW-1185">Reference proteome</keyword>
<dbReference type="Pfam" id="PF19274">
    <property type="entry name" value="PI4K_N"/>
    <property type="match status" value="1"/>
</dbReference>
<dbReference type="Gene3D" id="3.30.1010.10">
    <property type="entry name" value="Phosphatidylinositol 3-kinase Catalytic Subunit, Chain A, domain 4"/>
    <property type="match status" value="1"/>
</dbReference>
<evidence type="ECO:0000256" key="3">
    <source>
        <dbReference type="ARBA" id="ARBA00012169"/>
    </source>
</evidence>
<dbReference type="OrthoDB" id="10264149at2759"/>
<keyword evidence="6" id="KW-0472">Membrane</keyword>
<dbReference type="PANTHER" id="PTHR10048:SF15">
    <property type="entry name" value="PHOSPHATIDYLINOSITOL 4-KINASE ALPHA"/>
    <property type="match status" value="1"/>
</dbReference>
<reference evidence="11" key="1">
    <citation type="journal article" date="2016" name="Nat. Biotechnol.">
        <title>Sequencing wild and cultivated cassava and related species reveals extensive interspecific hybridization and genetic diversity.</title>
        <authorList>
            <person name="Bredeson J.V."/>
            <person name="Lyons J.B."/>
            <person name="Prochnik S.E."/>
            <person name="Wu G.A."/>
            <person name="Ha C.M."/>
            <person name="Edsinger-Gonzales E."/>
            <person name="Grimwood J."/>
            <person name="Schmutz J."/>
            <person name="Rabbi I.Y."/>
            <person name="Egesi C."/>
            <person name="Nauluvula P."/>
            <person name="Lebot V."/>
            <person name="Ndunguru J."/>
            <person name="Mkamilo G."/>
            <person name="Bart R.S."/>
            <person name="Setter T.L."/>
            <person name="Gleadow R.M."/>
            <person name="Kulakow P."/>
            <person name="Ferguson M.E."/>
            <person name="Rounsley S."/>
            <person name="Rokhsar D.S."/>
        </authorList>
    </citation>
    <scope>NUCLEOTIDE SEQUENCE [LARGE SCALE GENOMIC DNA]</scope>
    <source>
        <strain evidence="11">cv. AM560-2</strain>
    </source>
</reference>
<dbReference type="Pfam" id="PF00454">
    <property type="entry name" value="PI3_PI4_kinase"/>
    <property type="match status" value="1"/>
</dbReference>
<dbReference type="InterPro" id="IPR011009">
    <property type="entry name" value="Kinase-like_dom_sf"/>
</dbReference>
<dbReference type="GO" id="GO:0004430">
    <property type="term" value="F:1-phosphatidylinositol 4-kinase activity"/>
    <property type="evidence" value="ECO:0000318"/>
    <property type="project" value="GO_Central"/>
</dbReference>
<dbReference type="SUPFAM" id="SSF48371">
    <property type="entry name" value="ARM repeat"/>
    <property type="match status" value="2"/>
</dbReference>
<feature type="region of interest" description="Disordered" evidence="7">
    <location>
        <begin position="190"/>
        <end position="218"/>
    </location>
</feature>
<evidence type="ECO:0000256" key="5">
    <source>
        <dbReference type="ARBA" id="ARBA00022777"/>
    </source>
</evidence>
<name>A0A2C9UGU1_MANES</name>
<dbReference type="InterPro" id="IPR016024">
    <property type="entry name" value="ARM-type_fold"/>
</dbReference>
<dbReference type="SMART" id="SM00146">
    <property type="entry name" value="PI3Kc"/>
    <property type="match status" value="1"/>
</dbReference>
<evidence type="ECO:0000259" key="9">
    <source>
        <dbReference type="PROSITE" id="PS51545"/>
    </source>
</evidence>
<evidence type="ECO:0000313" key="11">
    <source>
        <dbReference type="Proteomes" id="UP000091857"/>
    </source>
</evidence>
<dbReference type="PROSITE" id="PS51545">
    <property type="entry name" value="PIK_HELICAL"/>
    <property type="match status" value="1"/>
</dbReference>
<keyword evidence="5" id="KW-0418">Kinase</keyword>
<evidence type="ECO:0000256" key="1">
    <source>
        <dbReference type="ARBA" id="ARBA00004287"/>
    </source>
</evidence>
<evidence type="ECO:0000259" key="8">
    <source>
        <dbReference type="PROSITE" id="PS50290"/>
    </source>
</evidence>
<dbReference type="InterPro" id="IPR042236">
    <property type="entry name" value="PI3K_accessory_sf"/>
</dbReference>
<dbReference type="PROSITE" id="PS00915">
    <property type="entry name" value="PI3_4_KINASE_1"/>
    <property type="match status" value="1"/>
</dbReference>
<dbReference type="GO" id="GO:0048015">
    <property type="term" value="P:phosphatidylinositol-mediated signaling"/>
    <property type="evidence" value="ECO:0000318"/>
    <property type="project" value="GO_Central"/>
</dbReference>
<dbReference type="STRING" id="3983.A0A2C9UGU1"/>
<dbReference type="EC" id="2.7.1.67" evidence="3"/>
<dbReference type="OMA" id="MSQRDEN"/>